<evidence type="ECO:0000256" key="1">
    <source>
        <dbReference type="ARBA" id="ARBA00009986"/>
    </source>
</evidence>
<dbReference type="PANTHER" id="PTHR42991:SF1">
    <property type="entry name" value="ALDEHYDE DEHYDROGENASE"/>
    <property type="match status" value="1"/>
</dbReference>
<dbReference type="Pfam" id="PF00171">
    <property type="entry name" value="Aldedh"/>
    <property type="match status" value="1"/>
</dbReference>
<organism evidence="4 5">
    <name type="scientific">Siminovitchia terrae</name>
    <name type="common">Bacillus terrae</name>
    <dbReference type="NCBI Taxonomy" id="1914933"/>
    <lineage>
        <taxon>Bacteria</taxon>
        <taxon>Bacillati</taxon>
        <taxon>Bacillota</taxon>
        <taxon>Bacilli</taxon>
        <taxon>Bacillales</taxon>
        <taxon>Bacillaceae</taxon>
        <taxon>Siminovitchia</taxon>
    </lineage>
</organism>
<dbReference type="Gene3D" id="3.40.605.10">
    <property type="entry name" value="Aldehyde Dehydrogenase, Chain A, domain 1"/>
    <property type="match status" value="1"/>
</dbReference>
<sequence>MEKAASILRDKADEAARIIALESAKPIAFAKAEVARTIETYKFSAEEVKRIHGETIPFDAAESSTGRFGYTVRELIGVIGAITPFNFIHQKSPTSVSGEMNAY</sequence>
<dbReference type="InterPro" id="IPR016161">
    <property type="entry name" value="Ald_DH/histidinol_DH"/>
</dbReference>
<keyword evidence="5" id="KW-1185">Reference proteome</keyword>
<dbReference type="SUPFAM" id="SSF53720">
    <property type="entry name" value="ALDH-like"/>
    <property type="match status" value="1"/>
</dbReference>
<feature type="domain" description="Aldehyde dehydrogenase" evidence="3">
    <location>
        <begin position="1"/>
        <end position="87"/>
    </location>
</feature>
<dbReference type="EMBL" id="BORJ01000006">
    <property type="protein sequence ID" value="GIN96765.1"/>
    <property type="molecule type" value="Genomic_DNA"/>
</dbReference>
<dbReference type="Proteomes" id="UP000680670">
    <property type="component" value="Unassembled WGS sequence"/>
</dbReference>
<reference evidence="4 5" key="1">
    <citation type="submission" date="2021-03" db="EMBL/GenBank/DDBJ databases">
        <title>Antimicrobial resistance genes in bacteria isolated from Japanese honey, and their potential for conferring macrolide and lincosamide resistance in the American foulbrood pathogen Paenibacillus larvae.</title>
        <authorList>
            <person name="Okamoto M."/>
            <person name="Kumagai M."/>
            <person name="Kanamori H."/>
            <person name="Takamatsu D."/>
        </authorList>
    </citation>
    <scope>NUCLEOTIDE SEQUENCE [LARGE SCALE GENOMIC DNA]</scope>
    <source>
        <strain evidence="4 5">J6TS1</strain>
    </source>
</reference>
<proteinExistence type="inferred from homology"/>
<comment type="similarity">
    <text evidence="1">Belongs to the aldehyde dehydrogenase family.</text>
</comment>
<dbReference type="PANTHER" id="PTHR42991">
    <property type="entry name" value="ALDEHYDE DEHYDROGENASE"/>
    <property type="match status" value="1"/>
</dbReference>
<gene>
    <name evidence="4" type="ORF">J6TS1_26350</name>
</gene>
<keyword evidence="2" id="KW-0560">Oxidoreductase</keyword>
<protein>
    <recommendedName>
        <fullName evidence="3">Aldehyde dehydrogenase domain-containing protein</fullName>
    </recommendedName>
</protein>
<evidence type="ECO:0000256" key="2">
    <source>
        <dbReference type="ARBA" id="ARBA00023002"/>
    </source>
</evidence>
<evidence type="ECO:0000259" key="3">
    <source>
        <dbReference type="Pfam" id="PF00171"/>
    </source>
</evidence>
<accession>A0ABQ4KYX8</accession>
<evidence type="ECO:0000313" key="5">
    <source>
        <dbReference type="Proteomes" id="UP000680670"/>
    </source>
</evidence>
<dbReference type="InterPro" id="IPR016162">
    <property type="entry name" value="Ald_DH_N"/>
</dbReference>
<comment type="caution">
    <text evidence="4">The sequence shown here is derived from an EMBL/GenBank/DDBJ whole genome shotgun (WGS) entry which is preliminary data.</text>
</comment>
<dbReference type="InterPro" id="IPR015590">
    <property type="entry name" value="Aldehyde_DH_dom"/>
</dbReference>
<dbReference type="InterPro" id="IPR051020">
    <property type="entry name" value="ALDH-related_metabolic_enz"/>
</dbReference>
<evidence type="ECO:0000313" key="4">
    <source>
        <dbReference type="EMBL" id="GIN96765.1"/>
    </source>
</evidence>
<name>A0ABQ4KYX8_SIMTE</name>